<dbReference type="AlphaFoldDB" id="M7WY74"/>
<reference evidence="1 2" key="1">
    <citation type="submission" date="2013-01" db="EMBL/GenBank/DDBJ databases">
        <authorList>
            <person name="Inman J."/>
            <person name="Zafar N."/>
            <person name="Lorenzi H."/>
            <person name="Caler E."/>
        </authorList>
    </citation>
    <scope>NUCLEOTIDE SEQUENCE [LARGE SCALE GENOMIC DNA]</scope>
    <source>
        <strain evidence="1 2">HM-3:IMSS</strain>
    </source>
</reference>
<accession>M7WY74</accession>
<protein>
    <submittedName>
        <fullName evidence="1">Uncharacterized protein</fullName>
    </submittedName>
</protein>
<dbReference type="VEuPathDB" id="AmoebaDB:KM1_323150"/>
<dbReference type="OrthoDB" id="33321at2759"/>
<gene>
    <name evidence="1" type="ORF">KM1_323150</name>
</gene>
<dbReference type="Proteomes" id="UP000030780">
    <property type="component" value="Unassembled WGS sequence"/>
</dbReference>
<organism evidence="1 2">
    <name type="scientific">Entamoeba histolytica HM-3:IMSS</name>
    <dbReference type="NCBI Taxonomy" id="885315"/>
    <lineage>
        <taxon>Eukaryota</taxon>
        <taxon>Amoebozoa</taxon>
        <taxon>Evosea</taxon>
        <taxon>Archamoebae</taxon>
        <taxon>Mastigamoebida</taxon>
        <taxon>Entamoebidae</taxon>
        <taxon>Entamoeba</taxon>
    </lineage>
</organism>
<evidence type="ECO:0000313" key="1">
    <source>
        <dbReference type="EMBL" id="EMS16339.1"/>
    </source>
</evidence>
<sequence length="129" mass="15534">MSVIKGSCYESLSDRFKLLFLILEDNKCDEMSKMIQFYSDNYDFDNLYENYEFYHNGGEIQYDIIEVLKREIISILAIIDKTKRVGIKTLSREVIDYLLLYIYDWWLRDGIYDVYDVATELFKLGEEKR</sequence>
<dbReference type="EMBL" id="KB637448">
    <property type="protein sequence ID" value="EMS16339.1"/>
    <property type="molecule type" value="Genomic_DNA"/>
</dbReference>
<name>M7WY74_ENTHI</name>
<evidence type="ECO:0000313" key="2">
    <source>
        <dbReference type="Proteomes" id="UP000030780"/>
    </source>
</evidence>
<proteinExistence type="predicted"/>